<accession>A0A645ALF4</accession>
<dbReference type="EMBL" id="VSSQ01014537">
    <property type="protein sequence ID" value="MPM53867.1"/>
    <property type="molecule type" value="Genomic_DNA"/>
</dbReference>
<keyword evidence="1" id="KW-0812">Transmembrane</keyword>
<evidence type="ECO:0008006" key="3">
    <source>
        <dbReference type="Google" id="ProtNLM"/>
    </source>
</evidence>
<proteinExistence type="predicted"/>
<keyword evidence="1" id="KW-1133">Transmembrane helix</keyword>
<sequence>MLNSNVQDLRAKTLRRWELALMLGIGLALVLGMWLHGQQRELAQRVVRLHVIANSDTGEDQELKLRVRDRVLEEAALLLPGGTDRQAAISALEGHLDLLTDAAAREIEAAGYDYPVAVRVEETWFPTKEYEDFSLPAGSYTALRVIIGEGEGRNWWCVVFPPLCMGAVTETAAETASDSGFTDEQVSLITGESGGYVVKFKAMELWEEFCRAAS</sequence>
<dbReference type="AlphaFoldDB" id="A0A645ALF4"/>
<dbReference type="InterPro" id="IPR014202">
    <property type="entry name" value="Spore_II_R"/>
</dbReference>
<comment type="caution">
    <text evidence="2">The sequence shown here is derived from an EMBL/GenBank/DDBJ whole genome shotgun (WGS) entry which is preliminary data.</text>
</comment>
<evidence type="ECO:0000313" key="2">
    <source>
        <dbReference type="EMBL" id="MPM53867.1"/>
    </source>
</evidence>
<gene>
    <name evidence="2" type="ORF">SDC9_100637</name>
</gene>
<evidence type="ECO:0000256" key="1">
    <source>
        <dbReference type="SAM" id="Phobius"/>
    </source>
</evidence>
<reference evidence="2" key="1">
    <citation type="submission" date="2019-08" db="EMBL/GenBank/DDBJ databases">
        <authorList>
            <person name="Kucharzyk K."/>
            <person name="Murdoch R.W."/>
            <person name="Higgins S."/>
            <person name="Loffler F."/>
        </authorList>
    </citation>
    <scope>NUCLEOTIDE SEQUENCE</scope>
</reference>
<protein>
    <recommendedName>
        <fullName evidence="3">Stage II sporulation protein R</fullName>
    </recommendedName>
</protein>
<name>A0A645ALF4_9ZZZZ</name>
<dbReference type="Pfam" id="PF09551">
    <property type="entry name" value="Spore_II_R"/>
    <property type="match status" value="1"/>
</dbReference>
<keyword evidence="1" id="KW-0472">Membrane</keyword>
<organism evidence="2">
    <name type="scientific">bioreactor metagenome</name>
    <dbReference type="NCBI Taxonomy" id="1076179"/>
    <lineage>
        <taxon>unclassified sequences</taxon>
        <taxon>metagenomes</taxon>
        <taxon>ecological metagenomes</taxon>
    </lineage>
</organism>
<feature type="transmembrane region" description="Helical" evidence="1">
    <location>
        <begin position="19"/>
        <end position="37"/>
    </location>
</feature>